<keyword evidence="5" id="KW-1185">Reference proteome</keyword>
<dbReference type="PROSITE" id="PS01031">
    <property type="entry name" value="SHSP"/>
    <property type="match status" value="1"/>
</dbReference>
<proteinExistence type="inferred from homology"/>
<name>A0A2W1N8J8_PAEXE</name>
<evidence type="ECO:0000313" key="5">
    <source>
        <dbReference type="Proteomes" id="UP000214746"/>
    </source>
</evidence>
<dbReference type="CDD" id="cd06464">
    <property type="entry name" value="ACD_sHsps-like"/>
    <property type="match status" value="1"/>
</dbReference>
<comment type="caution">
    <text evidence="4">The sequence shown here is derived from an EMBL/GenBank/DDBJ whole genome shotgun (WGS) entry which is preliminary data.</text>
</comment>
<gene>
    <name evidence="4" type="ORF">CBW46_009505</name>
</gene>
<dbReference type="EMBL" id="NHRJ02000004">
    <property type="protein sequence ID" value="PZE20919.1"/>
    <property type="molecule type" value="Genomic_DNA"/>
</dbReference>
<reference evidence="4" key="1">
    <citation type="submission" date="2018-06" db="EMBL/GenBank/DDBJ databases">
        <title>Paenibacillus xerothermodurans sp. nov. an extremely dry heat resistant spore forming bacterium isolated from the soil of Cape Canaveral, Florida.</title>
        <authorList>
            <person name="Seuylemezian A."/>
            <person name="Kaur N."/>
            <person name="Patil P."/>
            <person name="Patil P."/>
            <person name="Mayilraj S."/>
            <person name="Vaishampayan P."/>
        </authorList>
    </citation>
    <scope>NUCLEOTIDE SEQUENCE [LARGE SCALE GENOMIC DNA]</scope>
    <source>
        <strain evidence="4">ATCC 27380</strain>
    </source>
</reference>
<dbReference type="PANTHER" id="PTHR11527">
    <property type="entry name" value="HEAT-SHOCK PROTEIN 20 FAMILY MEMBER"/>
    <property type="match status" value="1"/>
</dbReference>
<evidence type="ECO:0000256" key="2">
    <source>
        <dbReference type="RuleBase" id="RU003616"/>
    </source>
</evidence>
<dbReference type="InterPro" id="IPR002068">
    <property type="entry name" value="A-crystallin/Hsp20_dom"/>
</dbReference>
<evidence type="ECO:0000313" key="4">
    <source>
        <dbReference type="EMBL" id="PZE20919.1"/>
    </source>
</evidence>
<dbReference type="OrthoDB" id="1806521at2"/>
<dbReference type="InterPro" id="IPR031107">
    <property type="entry name" value="Small_HSP"/>
</dbReference>
<accession>A0A2W1N8J8</accession>
<dbReference type="Proteomes" id="UP000214746">
    <property type="component" value="Unassembled WGS sequence"/>
</dbReference>
<feature type="domain" description="SHSP" evidence="3">
    <location>
        <begin position="32"/>
        <end position="146"/>
    </location>
</feature>
<dbReference type="AlphaFoldDB" id="A0A2W1N8J8"/>
<dbReference type="RefSeq" id="WP_089199779.1">
    <property type="nucleotide sequence ID" value="NZ_NHRJ02000004.1"/>
</dbReference>
<organism evidence="4 5">
    <name type="scientific">Paenibacillus xerothermodurans</name>
    <dbReference type="NCBI Taxonomy" id="1977292"/>
    <lineage>
        <taxon>Bacteria</taxon>
        <taxon>Bacillati</taxon>
        <taxon>Bacillota</taxon>
        <taxon>Bacilli</taxon>
        <taxon>Bacillales</taxon>
        <taxon>Paenibacillaceae</taxon>
        <taxon>Paenibacillus</taxon>
    </lineage>
</organism>
<evidence type="ECO:0000259" key="3">
    <source>
        <dbReference type="PROSITE" id="PS01031"/>
    </source>
</evidence>
<sequence>MPLVPFEPLRHVENWKKELDRVFNESIPAAFGFNPEFSTPRTDVYETAAHVIAICEIPGLENKEDVHIHVDNQTLKIHGVINRFNEVQEDQMHRRERYAGKFQRSIALPSPVEAEGTVAAYKNGILEVRMPKSRPEQGQRIDIDFQ</sequence>
<dbReference type="Gene3D" id="2.60.40.790">
    <property type="match status" value="1"/>
</dbReference>
<dbReference type="Pfam" id="PF00011">
    <property type="entry name" value="HSP20"/>
    <property type="match status" value="1"/>
</dbReference>
<comment type="similarity">
    <text evidence="1 2">Belongs to the small heat shock protein (HSP20) family.</text>
</comment>
<protein>
    <submittedName>
        <fullName evidence="4">Hsp20/alpha crystallin family protein</fullName>
    </submittedName>
</protein>
<dbReference type="SUPFAM" id="SSF49764">
    <property type="entry name" value="HSP20-like chaperones"/>
    <property type="match status" value="1"/>
</dbReference>
<evidence type="ECO:0000256" key="1">
    <source>
        <dbReference type="PROSITE-ProRule" id="PRU00285"/>
    </source>
</evidence>
<dbReference type="InterPro" id="IPR008978">
    <property type="entry name" value="HSP20-like_chaperone"/>
</dbReference>